<sequence>MNSYDIAACIISAFVIIGLIAVFVIYVFWKRCRKWFAVFPTKKGHKIGFSIGHGILFGLSVVYVATGAYLDSNSDDTIIESRRLIQEVKNEANILNTLAINAEKKLSHIPKMSMEDAINKTLIYTTMEKDLKKDFSFDFPERFNFYQLLIVSKRLEDEQENKTTCEPIREKISMPHYRINKIDDFFPYLRQDHIDYLEYFQKKMNAEYDKRANELDNELEKMNKHGGKIRMRLTKDWKTAVVQIGRVVDRKTKKVDGQEVSNILSNIGLWYIPLGVILIFVISSILLQFTDEKSRKNRCLFILTHIMFYVIVLLTCTCAGYIVHKAIVGKNEESIPEVHPKFFDFQIPLYDGHKKSSFEILSKSSGKLFDLPNDDILIGKIEFFDNLEKELVQDLEKLKQEEECRQKNFEKISSAIDGWNYINYMVSRLNDIKSNNVKECDSSLPVIDAFLAEFNKTENVTKTIEILTANYRAWERMGVALRTLVKQKSKDLKDLVEKRKADINEGINILSIDCKSTMATMNKIHKIGTAHNVDENKKGIMILLSCFVLLNLFACEVSFLYTYRKFGPDELIIIYDGRLAWIEGVLKSSCAYFYANYREIVSKLKITEVLMERDDLKPFESTLRCYLPCIKSTRVLLKNMSIYKYFVHANYIPLPNAELQNDGWKKSKYIAASSPVKEGIFLFLHMLYNEKVNVVLMLCRFVEDGHEECAQYYSEKLGKTLSFGEYSMKLVDIKKSAFKEFTWRVLELSCGTDKRTINHIQYTEWPENSIPENPQSVLAMMNAASDLYNDAPILVHCNDGIGRTGTLIAIDYISESLKSFADVSLIENMRQLRNLRYGFVGNAFQFLFLYHALLRKFTKDELVADERCQCFYIDYERFRRSPEFKL</sequence>
<dbReference type="InterPro" id="IPR052782">
    <property type="entry name" value="Oocyte-zygote_transition_reg"/>
</dbReference>
<feature type="transmembrane region" description="Helical" evidence="2">
    <location>
        <begin position="268"/>
        <end position="287"/>
    </location>
</feature>
<dbReference type="AlphaFoldDB" id="A0A9P1IEG9"/>
<dbReference type="GO" id="GO:0004725">
    <property type="term" value="F:protein tyrosine phosphatase activity"/>
    <property type="evidence" value="ECO:0007669"/>
    <property type="project" value="InterPro"/>
</dbReference>
<evidence type="ECO:0000256" key="2">
    <source>
        <dbReference type="SAM" id="Phobius"/>
    </source>
</evidence>
<feature type="coiled-coil region" evidence="1">
    <location>
        <begin position="381"/>
        <end position="412"/>
    </location>
</feature>
<dbReference type="InterPro" id="IPR000387">
    <property type="entry name" value="Tyr_Pase_dom"/>
</dbReference>
<dbReference type="InterPro" id="IPR029021">
    <property type="entry name" value="Prot-tyrosine_phosphatase-like"/>
</dbReference>
<name>A0A9P1IEG9_9PELO</name>
<keyword evidence="2" id="KW-1133">Transmembrane helix</keyword>
<feature type="domain" description="Tyrosine-protein phosphatase" evidence="3">
    <location>
        <begin position="615"/>
        <end position="856"/>
    </location>
</feature>
<dbReference type="CDD" id="cd00047">
    <property type="entry name" value="PTPc"/>
    <property type="match status" value="1"/>
</dbReference>
<feature type="transmembrane region" description="Helical" evidence="2">
    <location>
        <begin position="6"/>
        <end position="29"/>
    </location>
</feature>
<keyword evidence="6" id="KW-1185">Reference proteome</keyword>
<proteinExistence type="predicted"/>
<keyword evidence="1" id="KW-0175">Coiled coil</keyword>
<feature type="transmembrane region" description="Helical" evidence="2">
    <location>
        <begin position="50"/>
        <end position="70"/>
    </location>
</feature>
<dbReference type="SMART" id="SM00404">
    <property type="entry name" value="PTPc_motif"/>
    <property type="match status" value="1"/>
</dbReference>
<dbReference type="Gene3D" id="3.90.190.10">
    <property type="entry name" value="Protein tyrosine phosphatase superfamily"/>
    <property type="match status" value="1"/>
</dbReference>
<dbReference type="Pfam" id="PF00102">
    <property type="entry name" value="Y_phosphatase"/>
    <property type="match status" value="1"/>
</dbReference>
<dbReference type="SUPFAM" id="SSF52799">
    <property type="entry name" value="(Phosphotyrosine protein) phosphatases II"/>
    <property type="match status" value="1"/>
</dbReference>
<keyword evidence="2" id="KW-0472">Membrane</keyword>
<dbReference type="EMBL" id="CANHGI010000002">
    <property type="protein sequence ID" value="CAI5443555.1"/>
    <property type="molecule type" value="Genomic_DNA"/>
</dbReference>
<dbReference type="InterPro" id="IPR000242">
    <property type="entry name" value="PTP_cat"/>
</dbReference>
<dbReference type="InterPro" id="IPR016130">
    <property type="entry name" value="Tyr_Pase_AS"/>
</dbReference>
<dbReference type="PROSITE" id="PS50055">
    <property type="entry name" value="TYR_PHOSPHATASE_PTP"/>
    <property type="match status" value="1"/>
</dbReference>
<dbReference type="OrthoDB" id="5982279at2759"/>
<protein>
    <recommendedName>
        <fullName evidence="7">Protein-tyrosine-phosphatase</fullName>
    </recommendedName>
</protein>
<accession>A0A9P1IEG9</accession>
<gene>
    <name evidence="5" type="ORF">CAMP_LOCUS6192</name>
</gene>
<dbReference type="SMART" id="SM00194">
    <property type="entry name" value="PTPc"/>
    <property type="match status" value="1"/>
</dbReference>
<comment type="caution">
    <text evidence="5">The sequence shown here is derived from an EMBL/GenBank/DDBJ whole genome shotgun (WGS) entry which is preliminary data.</text>
</comment>
<feature type="domain" description="Tyrosine specific protein phosphatases" evidence="4">
    <location>
        <begin position="775"/>
        <end position="847"/>
    </location>
</feature>
<reference evidence="5" key="1">
    <citation type="submission" date="2022-11" db="EMBL/GenBank/DDBJ databases">
        <authorList>
            <person name="Kikuchi T."/>
        </authorList>
    </citation>
    <scope>NUCLEOTIDE SEQUENCE</scope>
    <source>
        <strain evidence="5">PS1010</strain>
    </source>
</reference>
<keyword evidence="2" id="KW-0812">Transmembrane</keyword>
<evidence type="ECO:0000259" key="4">
    <source>
        <dbReference type="PROSITE" id="PS50056"/>
    </source>
</evidence>
<dbReference type="PROSITE" id="PS00383">
    <property type="entry name" value="TYR_PHOSPHATASE_1"/>
    <property type="match status" value="1"/>
</dbReference>
<dbReference type="Proteomes" id="UP001152747">
    <property type="component" value="Unassembled WGS sequence"/>
</dbReference>
<dbReference type="PROSITE" id="PS50056">
    <property type="entry name" value="TYR_PHOSPHATASE_2"/>
    <property type="match status" value="1"/>
</dbReference>
<dbReference type="InterPro" id="IPR003595">
    <property type="entry name" value="Tyr_Pase_cat"/>
</dbReference>
<evidence type="ECO:0000313" key="6">
    <source>
        <dbReference type="Proteomes" id="UP001152747"/>
    </source>
</evidence>
<dbReference type="PANTHER" id="PTHR46163">
    <property type="entry name" value="TYROSINE-PROTEIN PHOSPHATASE-RELATED"/>
    <property type="match status" value="1"/>
</dbReference>
<dbReference type="PRINTS" id="PR00700">
    <property type="entry name" value="PRTYPHPHTASE"/>
</dbReference>
<evidence type="ECO:0000259" key="3">
    <source>
        <dbReference type="PROSITE" id="PS50055"/>
    </source>
</evidence>
<evidence type="ECO:0000256" key="1">
    <source>
        <dbReference type="SAM" id="Coils"/>
    </source>
</evidence>
<organism evidence="5 6">
    <name type="scientific">Caenorhabditis angaria</name>
    <dbReference type="NCBI Taxonomy" id="860376"/>
    <lineage>
        <taxon>Eukaryota</taxon>
        <taxon>Metazoa</taxon>
        <taxon>Ecdysozoa</taxon>
        <taxon>Nematoda</taxon>
        <taxon>Chromadorea</taxon>
        <taxon>Rhabditida</taxon>
        <taxon>Rhabditina</taxon>
        <taxon>Rhabditomorpha</taxon>
        <taxon>Rhabditoidea</taxon>
        <taxon>Rhabditidae</taxon>
        <taxon>Peloderinae</taxon>
        <taxon>Caenorhabditis</taxon>
    </lineage>
</organism>
<feature type="transmembrane region" description="Helical" evidence="2">
    <location>
        <begin position="299"/>
        <end position="323"/>
    </location>
</feature>
<evidence type="ECO:0000313" key="5">
    <source>
        <dbReference type="EMBL" id="CAI5443555.1"/>
    </source>
</evidence>
<evidence type="ECO:0008006" key="7">
    <source>
        <dbReference type="Google" id="ProtNLM"/>
    </source>
</evidence>